<dbReference type="OrthoDB" id="9815953at2"/>
<dbReference type="SUPFAM" id="SSF53163">
    <property type="entry name" value="HybD-like"/>
    <property type="match status" value="1"/>
</dbReference>
<dbReference type="PATRIC" id="fig|272562.8.peg.3917"/>
<dbReference type="STRING" id="272562.CA_C3727"/>
<dbReference type="Proteomes" id="UP000000814">
    <property type="component" value="Chromosome"/>
</dbReference>
<dbReference type="GeneID" id="45000223"/>
<evidence type="ECO:0000313" key="1">
    <source>
        <dbReference type="EMBL" id="AAK81647.1"/>
    </source>
</evidence>
<dbReference type="KEGG" id="cac:CA_C3727"/>
<dbReference type="EMBL" id="AE001437">
    <property type="protein sequence ID" value="AAK81647.1"/>
    <property type="molecule type" value="Genomic_DNA"/>
</dbReference>
<accession>Q97CW9</accession>
<dbReference type="HOGENOM" id="CLU_104063_1_0_9"/>
<sequence>MEKRIVFNVDDSNILYSFSNYLSSEIKSIAVNRDIVFLCIGTDRSTGDSLGPMVGYKLTKFHKNNLIVFGTLQEPVHAKNLCNTMDIIKTKYENPFIIAIDACLGSTKTVGNIVIQNTPLSPGSAMNKSLPTVGDLSITGIVNVSGPFDFMVLQSTRLYSVLKLADIISRGIHISIIKLSSEYDSTYNKFYTRLK</sequence>
<gene>
    <name evidence="1" type="ordered locus">CA_C3727</name>
</gene>
<keyword evidence="2" id="KW-1185">Reference proteome</keyword>
<proteinExistence type="predicted"/>
<reference evidence="1 2" key="1">
    <citation type="journal article" date="2001" name="J. Bacteriol.">
        <title>Genome sequence and comparative analysis of the solvent-producing bacterium Clostridium acetobutylicum.</title>
        <authorList>
            <person name="Nolling J."/>
            <person name="Breton G."/>
            <person name="Omelchenko M.V."/>
            <person name="Makarova K.S."/>
            <person name="Zeng Q."/>
            <person name="Gibson R."/>
            <person name="Lee H.M."/>
            <person name="Dubois J."/>
            <person name="Qiu D."/>
            <person name="Hitti J."/>
            <person name="Wolf Y.I."/>
            <person name="Tatusov R.L."/>
            <person name="Sabathe F."/>
            <person name="Doucette-Stamm L."/>
            <person name="Soucaille P."/>
            <person name="Daly M.J."/>
            <person name="Bennett G.N."/>
            <person name="Koonin E.V."/>
            <person name="Smith D.R."/>
        </authorList>
    </citation>
    <scope>NUCLEOTIDE SEQUENCE [LARGE SCALE GENOMIC DNA]</scope>
    <source>
        <strain evidence="2">ATCC 824 / DSM 792 / JCM 1419 / LMG 5710 / VKM B-1787</strain>
    </source>
</reference>
<dbReference type="eggNOG" id="ENOG50313RY">
    <property type="taxonomic scope" value="Bacteria"/>
</dbReference>
<dbReference type="NCBIfam" id="TIGR02841">
    <property type="entry name" value="spore_YyaC"/>
    <property type="match status" value="1"/>
</dbReference>
<name>Q97CW9_CLOAB</name>
<protein>
    <submittedName>
        <fullName evidence="1">Uncharacterized protein, YYAC B.subtilis homolog</fullName>
    </submittedName>
</protein>
<dbReference type="InterPro" id="IPR023430">
    <property type="entry name" value="Pept_HybD-like_dom_sf"/>
</dbReference>
<organism evidence="1 2">
    <name type="scientific">Clostridium acetobutylicum (strain ATCC 824 / DSM 792 / JCM 1419 / IAM 19013 / LMG 5710 / NBRC 13948 / NRRL B-527 / VKM B-1787 / 2291 / W)</name>
    <dbReference type="NCBI Taxonomy" id="272562"/>
    <lineage>
        <taxon>Bacteria</taxon>
        <taxon>Bacillati</taxon>
        <taxon>Bacillota</taxon>
        <taxon>Clostridia</taxon>
        <taxon>Eubacteriales</taxon>
        <taxon>Clostridiaceae</taxon>
        <taxon>Clostridium</taxon>
    </lineage>
</organism>
<dbReference type="InterPro" id="IPR009665">
    <property type="entry name" value="YyaC"/>
</dbReference>
<dbReference type="RefSeq" id="WP_010966987.1">
    <property type="nucleotide sequence ID" value="NC_003030.1"/>
</dbReference>
<evidence type="ECO:0000313" key="2">
    <source>
        <dbReference type="Proteomes" id="UP000000814"/>
    </source>
</evidence>
<dbReference type="Pfam" id="PF06866">
    <property type="entry name" value="DUF1256"/>
    <property type="match status" value="1"/>
</dbReference>
<dbReference type="PIR" id="D97357">
    <property type="entry name" value="D97357"/>
</dbReference>
<dbReference type="AlphaFoldDB" id="Q97CW9"/>